<dbReference type="Pfam" id="PF00534">
    <property type="entry name" value="Glycos_transf_1"/>
    <property type="match status" value="1"/>
</dbReference>
<dbReference type="InterPro" id="IPR028098">
    <property type="entry name" value="Glyco_trans_4-like_N"/>
</dbReference>
<feature type="domain" description="Glycosyl transferase family 1" evidence="1">
    <location>
        <begin position="215"/>
        <end position="357"/>
    </location>
</feature>
<dbReference type="SUPFAM" id="SSF53756">
    <property type="entry name" value="UDP-Glycosyltransferase/glycogen phosphorylase"/>
    <property type="match status" value="1"/>
</dbReference>
<dbReference type="PANTHER" id="PTHR45947:SF13">
    <property type="entry name" value="TRANSFERASE"/>
    <property type="match status" value="1"/>
</dbReference>
<dbReference type="RefSeq" id="WP_285983026.1">
    <property type="nucleotide sequence ID" value="NZ_JASVDS010000003.1"/>
</dbReference>
<name>A0ABT7LKJ5_9BURK</name>
<dbReference type="Gene3D" id="3.40.50.2000">
    <property type="entry name" value="Glycogen Phosphorylase B"/>
    <property type="match status" value="2"/>
</dbReference>
<dbReference type="EC" id="2.4.-.-" evidence="3"/>
<dbReference type="PANTHER" id="PTHR45947">
    <property type="entry name" value="SULFOQUINOVOSYL TRANSFERASE SQD2"/>
    <property type="match status" value="1"/>
</dbReference>
<organism evidence="3 4">
    <name type="scientific">Roseateles subflavus</name>
    <dbReference type="NCBI Taxonomy" id="3053353"/>
    <lineage>
        <taxon>Bacteria</taxon>
        <taxon>Pseudomonadati</taxon>
        <taxon>Pseudomonadota</taxon>
        <taxon>Betaproteobacteria</taxon>
        <taxon>Burkholderiales</taxon>
        <taxon>Sphaerotilaceae</taxon>
        <taxon>Roseateles</taxon>
    </lineage>
</organism>
<feature type="domain" description="Glycosyltransferase subfamily 4-like N-terminal" evidence="2">
    <location>
        <begin position="14"/>
        <end position="202"/>
    </location>
</feature>
<keyword evidence="3" id="KW-0808">Transferase</keyword>
<accession>A0ABT7LKJ5</accession>
<reference evidence="3 4" key="1">
    <citation type="submission" date="2023-06" db="EMBL/GenBank/DDBJ databases">
        <title>Pelomonas sp. APW6 16S ribosomal RNA gene genome sequencing and assembly.</title>
        <authorList>
            <person name="Woo H."/>
        </authorList>
    </citation>
    <scope>NUCLEOTIDE SEQUENCE [LARGE SCALE GENOMIC DNA]</scope>
    <source>
        <strain evidence="3 4">APW6</strain>
    </source>
</reference>
<dbReference type="InterPro" id="IPR001296">
    <property type="entry name" value="Glyco_trans_1"/>
</dbReference>
<dbReference type="Proteomes" id="UP001238603">
    <property type="component" value="Unassembled WGS sequence"/>
</dbReference>
<protein>
    <submittedName>
        <fullName evidence="3">Glycosyltransferase family 4 protein</fullName>
        <ecNumber evidence="3">2.4.-.-</ecNumber>
    </submittedName>
</protein>
<dbReference type="CDD" id="cd03801">
    <property type="entry name" value="GT4_PimA-like"/>
    <property type="match status" value="1"/>
</dbReference>
<dbReference type="Pfam" id="PF13439">
    <property type="entry name" value="Glyco_transf_4"/>
    <property type="match status" value="1"/>
</dbReference>
<evidence type="ECO:0000313" key="3">
    <source>
        <dbReference type="EMBL" id="MDL5032964.1"/>
    </source>
</evidence>
<keyword evidence="4" id="KW-1185">Reference proteome</keyword>
<dbReference type="InterPro" id="IPR050194">
    <property type="entry name" value="Glycosyltransferase_grp1"/>
</dbReference>
<dbReference type="EMBL" id="JASVDS010000003">
    <property type="protein sequence ID" value="MDL5032964.1"/>
    <property type="molecule type" value="Genomic_DNA"/>
</dbReference>
<sequence length="385" mass="41765">MRILQIHNQYQQRGGEDVVVDREAALLRADGHEVMQLLRHNDEVRGRASWRLALDAVWSRESHAAVLARIAQARPELVHVHNTMPLLSPSVIHAARQAGVPVVMTLHNYRLVCANGLMLRAGAPCEDCVGQVPWRAVWHRCYRGSAAQSGVVALTLQVHRALGTWHRGVTRFAAVSSPVREAMCRGGLPADRIEVLPNFAETATEPPSDAPRHGLLYVGRLAPEKGLDLLMTLAAQGAPGTITVVGDGPLRGALEAVPGLRCLGPLPPAEVRREMRRARALLLPSRAAESFGLTVIEAFSEGLPAVVSAQGALPELVQAGRTGWVLPADDPPAWQAVLQSVLQSPEEARRRGEAAREDFLARWSPPRHRDALMAFYGRALASGRG</sequence>
<dbReference type="GO" id="GO:0016757">
    <property type="term" value="F:glycosyltransferase activity"/>
    <property type="evidence" value="ECO:0007669"/>
    <property type="project" value="UniProtKB-KW"/>
</dbReference>
<evidence type="ECO:0000313" key="4">
    <source>
        <dbReference type="Proteomes" id="UP001238603"/>
    </source>
</evidence>
<proteinExistence type="predicted"/>
<gene>
    <name evidence="3" type="ORF">QRD43_13695</name>
</gene>
<evidence type="ECO:0000259" key="2">
    <source>
        <dbReference type="Pfam" id="PF13439"/>
    </source>
</evidence>
<evidence type="ECO:0000259" key="1">
    <source>
        <dbReference type="Pfam" id="PF00534"/>
    </source>
</evidence>
<keyword evidence="3" id="KW-0328">Glycosyltransferase</keyword>
<comment type="caution">
    <text evidence="3">The sequence shown here is derived from an EMBL/GenBank/DDBJ whole genome shotgun (WGS) entry which is preliminary data.</text>
</comment>